<keyword evidence="2" id="KW-0012">Acyltransferase</keyword>
<dbReference type="PANTHER" id="PTHR22835">
    <property type="entry name" value="ZINC FINGER FYVE DOMAIN CONTAINING PROTEIN"/>
    <property type="match status" value="1"/>
</dbReference>
<dbReference type="InterPro" id="IPR036514">
    <property type="entry name" value="SGNH_hydro_sf"/>
</dbReference>
<organism evidence="2 3">
    <name type="scientific">Microcystis aeruginosa NIES-2519</name>
    <dbReference type="NCBI Taxonomy" id="2303981"/>
    <lineage>
        <taxon>Bacteria</taxon>
        <taxon>Bacillati</taxon>
        <taxon>Cyanobacteriota</taxon>
        <taxon>Cyanophyceae</taxon>
        <taxon>Oscillatoriophycideae</taxon>
        <taxon>Chroococcales</taxon>
        <taxon>Microcystaceae</taxon>
        <taxon>Microcystis</taxon>
    </lineage>
</organism>
<keyword evidence="2" id="KW-0808">Transferase</keyword>
<dbReference type="InterPro" id="IPR001087">
    <property type="entry name" value="GDSL"/>
</dbReference>
<dbReference type="Proteomes" id="UP000323569">
    <property type="component" value="Unassembled WGS sequence"/>
</dbReference>
<dbReference type="RefSeq" id="WP_008199382.1">
    <property type="nucleotide sequence ID" value="NZ_BHVO01000005.1"/>
</dbReference>
<dbReference type="GO" id="GO:0016788">
    <property type="term" value="F:hydrolase activity, acting on ester bonds"/>
    <property type="evidence" value="ECO:0007669"/>
    <property type="project" value="InterPro"/>
</dbReference>
<dbReference type="SUPFAM" id="SSF52266">
    <property type="entry name" value="SGNH hydrolase"/>
    <property type="match status" value="1"/>
</dbReference>
<dbReference type="GO" id="GO:0004607">
    <property type="term" value="F:phosphatidylcholine-sterol O-acyltransferase activity"/>
    <property type="evidence" value="ECO:0007669"/>
    <property type="project" value="UniProtKB-EC"/>
</dbReference>
<dbReference type="EMBL" id="BHVO01000005">
    <property type="protein sequence ID" value="GCA69098.1"/>
    <property type="molecule type" value="Genomic_DNA"/>
</dbReference>
<gene>
    <name evidence="2" type="ORF">MiYa_00620</name>
</gene>
<comment type="similarity">
    <text evidence="1">Belongs to the 'GDSL' lipolytic enzyme family.</text>
</comment>
<comment type="caution">
    <text evidence="2">The sequence shown here is derived from an EMBL/GenBank/DDBJ whole genome shotgun (WGS) entry which is preliminary data.</text>
</comment>
<evidence type="ECO:0000256" key="1">
    <source>
        <dbReference type="ARBA" id="ARBA00008668"/>
    </source>
</evidence>
<evidence type="ECO:0000313" key="2">
    <source>
        <dbReference type="EMBL" id="GCA69098.1"/>
    </source>
</evidence>
<dbReference type="Pfam" id="PF00657">
    <property type="entry name" value="Lipase_GDSL"/>
    <property type="match status" value="1"/>
</dbReference>
<dbReference type="PANTHER" id="PTHR22835:SF659">
    <property type="entry name" value="GDSL LIPASE_ACYLHYDROLASE, PUTATIVE (AFU_ORTHOLOGUE AFUA_2G00510)-RELATED"/>
    <property type="match status" value="1"/>
</dbReference>
<protein>
    <submittedName>
        <fullName evidence="2">Phosphatidylcholine-sterol acyltransferase</fullName>
        <ecNumber evidence="2">2.3.1.43</ecNumber>
    </submittedName>
</protein>
<sequence>MRFIVEGEPMKYLLTKSLIATAGISFFTLLSPFKALAATFDSFQVFGDSLSDPGNLYRLTGNSYPPSPPYANGRFSNGSLWIEYLQQDFGLPNSAALNLAYGGATSGQENVAELLFEGDFPGLLDEIGAFAANPSLSTFDARDLFVVWAGANDYLFGFSTDPDVVVGNIIAAVQTLISPAVGAKTVIVPNLPDLGKLPSQAGISEMTDLALEHNQKLATALQVLQNAPSTAATLIPLDIYSLFENTYNDPSRYGLTNVMDACLNTTTGQICANPSEYLFWDSFHPTTVTHQAIAGLASTTLTSIPEPDATGAIIIVAFVGLGVKVAQVRMKQPCSHTKSVEYRLHISRGTLAIGKSGNK</sequence>
<evidence type="ECO:0000313" key="3">
    <source>
        <dbReference type="Proteomes" id="UP000323569"/>
    </source>
</evidence>
<name>A0A5A5R2X9_MICAE</name>
<accession>A0A5A5R2X9</accession>
<dbReference type="EC" id="2.3.1.43" evidence="2"/>
<dbReference type="Gene3D" id="3.40.50.1110">
    <property type="entry name" value="SGNH hydrolase"/>
    <property type="match status" value="1"/>
</dbReference>
<reference evidence="2 3" key="1">
    <citation type="submission" date="2018-09" db="EMBL/GenBank/DDBJ databases">
        <title>Evolutionary history of phycoerythrin pigmentation in the water bloom-forming cyanobacterium Microcystis aeruginosa.</title>
        <authorList>
            <person name="Tanabe Y."/>
            <person name="Tanabe Y."/>
            <person name="Yamaguchi H."/>
        </authorList>
    </citation>
    <scope>NUCLEOTIDE SEQUENCE [LARGE SCALE GENOMIC DNA]</scope>
    <source>
        <strain evidence="2 3">NIES-2519</strain>
    </source>
</reference>
<dbReference type="CDD" id="cd01846">
    <property type="entry name" value="fatty_acyltransferase_like"/>
    <property type="match status" value="1"/>
</dbReference>
<dbReference type="AlphaFoldDB" id="A0A5A5R2X9"/>
<proteinExistence type="inferred from homology"/>